<dbReference type="PROSITE" id="PS50885">
    <property type="entry name" value="HAMP"/>
    <property type="match status" value="1"/>
</dbReference>
<dbReference type="InterPro" id="IPR003660">
    <property type="entry name" value="HAMP_dom"/>
</dbReference>
<dbReference type="CDD" id="cd00075">
    <property type="entry name" value="HATPase"/>
    <property type="match status" value="1"/>
</dbReference>
<dbReference type="EMBL" id="RZNX01000015">
    <property type="protein sequence ID" value="RUT27762.1"/>
    <property type="molecule type" value="Genomic_DNA"/>
</dbReference>
<evidence type="ECO:0000256" key="14">
    <source>
        <dbReference type="SAM" id="Phobius"/>
    </source>
</evidence>
<dbReference type="SMART" id="SM00387">
    <property type="entry name" value="HATPase_c"/>
    <property type="match status" value="1"/>
</dbReference>
<evidence type="ECO:0000313" key="18">
    <source>
        <dbReference type="Proteomes" id="UP000272464"/>
    </source>
</evidence>
<dbReference type="RefSeq" id="WP_127200968.1">
    <property type="nucleotide sequence ID" value="NZ_RZNX01000015.1"/>
</dbReference>
<dbReference type="PROSITE" id="PS50109">
    <property type="entry name" value="HIS_KIN"/>
    <property type="match status" value="1"/>
</dbReference>
<reference evidence="17 18" key="1">
    <citation type="submission" date="2018-12" db="EMBL/GenBank/DDBJ databases">
        <authorList>
            <person name="Sun L."/>
            <person name="Chen Z."/>
        </authorList>
    </citation>
    <scope>NUCLEOTIDE SEQUENCE [LARGE SCALE GENOMIC DNA]</scope>
    <source>
        <strain evidence="17 18">3-5-3</strain>
    </source>
</reference>
<sequence length="450" mass="50569">MRTLRGRVLLSLIAGMFITVGITVFLFVRLIHSLTVDQAKTELHSQIDKAIQILNDGNISDIDDKDLKLRFKDKLYDADFLILNDKHVIIAASDPRKINAQLHVPILEEDGVVELDNREMLYATKKLDEEPSLQIIVFAPLSSLRAIVGQLLSTTIYAILGSFLFVLAIGLLVVWKTTRPLKKLTEAVSQYEPYRPHNPVLPKADGTEIGELIATFQEMSQRIDRHQVYQIEFLQNVSHELRTPLMSIQGYSMAIKDQVVSVDQGLEVISKEARRMIHMVERLLQLSRLESLDDPWTLSKEDLRNMAEQAADLLAPAASERHVIIEVIGESVNVTLPAEQIFQVLVNLLQNAVRHARSRIVIRIEAEFGANSQALLEQLDWSIHIDDDGDGVPEDEYEAIFNRFYKGQHGVTGLGLAICYQIAERMGARMVCGRSPLGGARFSFVVTGTQ</sequence>
<keyword evidence="13 14" id="KW-0472">Membrane</keyword>
<evidence type="ECO:0000313" key="17">
    <source>
        <dbReference type="EMBL" id="RUT27762.1"/>
    </source>
</evidence>
<dbReference type="CDD" id="cd00082">
    <property type="entry name" value="HisKA"/>
    <property type="match status" value="1"/>
</dbReference>
<dbReference type="EC" id="2.7.13.3" evidence="3"/>
<evidence type="ECO:0000256" key="4">
    <source>
        <dbReference type="ARBA" id="ARBA00022475"/>
    </source>
</evidence>
<keyword evidence="7 14" id="KW-0812">Transmembrane</keyword>
<evidence type="ECO:0000256" key="9">
    <source>
        <dbReference type="ARBA" id="ARBA00022777"/>
    </source>
</evidence>
<evidence type="ECO:0000256" key="1">
    <source>
        <dbReference type="ARBA" id="ARBA00000085"/>
    </source>
</evidence>
<dbReference type="Proteomes" id="UP000272464">
    <property type="component" value="Unassembled WGS sequence"/>
</dbReference>
<dbReference type="AlphaFoldDB" id="A0A3S1D697"/>
<dbReference type="InterPro" id="IPR003594">
    <property type="entry name" value="HATPase_dom"/>
</dbReference>
<keyword evidence="6" id="KW-0808">Transferase</keyword>
<feature type="transmembrane region" description="Helical" evidence="14">
    <location>
        <begin position="155"/>
        <end position="175"/>
    </location>
</feature>
<dbReference type="InterPro" id="IPR003661">
    <property type="entry name" value="HisK_dim/P_dom"/>
</dbReference>
<keyword evidence="9 17" id="KW-0418">Kinase</keyword>
<dbReference type="GO" id="GO:0005886">
    <property type="term" value="C:plasma membrane"/>
    <property type="evidence" value="ECO:0007669"/>
    <property type="project" value="UniProtKB-SubCell"/>
</dbReference>
<keyword evidence="10" id="KW-0067">ATP-binding</keyword>
<dbReference type="SUPFAM" id="SSF47384">
    <property type="entry name" value="Homodimeric domain of signal transducing histidine kinase"/>
    <property type="match status" value="1"/>
</dbReference>
<organism evidence="17 18">
    <name type="scientific">Paenibacillus zeisoli</name>
    <dbReference type="NCBI Taxonomy" id="2496267"/>
    <lineage>
        <taxon>Bacteria</taxon>
        <taxon>Bacillati</taxon>
        <taxon>Bacillota</taxon>
        <taxon>Bacilli</taxon>
        <taxon>Bacillales</taxon>
        <taxon>Paenibacillaceae</taxon>
        <taxon>Paenibacillus</taxon>
    </lineage>
</organism>
<evidence type="ECO:0000256" key="8">
    <source>
        <dbReference type="ARBA" id="ARBA00022741"/>
    </source>
</evidence>
<dbReference type="InterPro" id="IPR050428">
    <property type="entry name" value="TCS_sensor_his_kinase"/>
</dbReference>
<dbReference type="FunFam" id="1.10.287.130:FF:000001">
    <property type="entry name" value="Two-component sensor histidine kinase"/>
    <property type="match status" value="1"/>
</dbReference>
<feature type="domain" description="Histidine kinase" evidence="15">
    <location>
        <begin position="236"/>
        <end position="450"/>
    </location>
</feature>
<evidence type="ECO:0000256" key="13">
    <source>
        <dbReference type="ARBA" id="ARBA00023136"/>
    </source>
</evidence>
<evidence type="ECO:0000256" key="2">
    <source>
        <dbReference type="ARBA" id="ARBA00004651"/>
    </source>
</evidence>
<evidence type="ECO:0000256" key="5">
    <source>
        <dbReference type="ARBA" id="ARBA00022553"/>
    </source>
</evidence>
<dbReference type="GO" id="GO:0000155">
    <property type="term" value="F:phosphorelay sensor kinase activity"/>
    <property type="evidence" value="ECO:0007669"/>
    <property type="project" value="InterPro"/>
</dbReference>
<dbReference type="InterPro" id="IPR004358">
    <property type="entry name" value="Sig_transdc_His_kin-like_C"/>
</dbReference>
<dbReference type="SMART" id="SM00388">
    <property type="entry name" value="HisKA"/>
    <property type="match status" value="1"/>
</dbReference>
<evidence type="ECO:0000259" key="16">
    <source>
        <dbReference type="PROSITE" id="PS50885"/>
    </source>
</evidence>
<dbReference type="InterPro" id="IPR005467">
    <property type="entry name" value="His_kinase_dom"/>
</dbReference>
<dbReference type="OrthoDB" id="9780718at2"/>
<keyword evidence="8" id="KW-0547">Nucleotide-binding</keyword>
<dbReference type="Pfam" id="PF02518">
    <property type="entry name" value="HATPase_c"/>
    <property type="match status" value="1"/>
</dbReference>
<comment type="catalytic activity">
    <reaction evidence="1">
        <text>ATP + protein L-histidine = ADP + protein N-phospho-L-histidine.</text>
        <dbReference type="EC" id="2.7.13.3"/>
    </reaction>
</comment>
<dbReference type="GO" id="GO:0005524">
    <property type="term" value="F:ATP binding"/>
    <property type="evidence" value="ECO:0007669"/>
    <property type="project" value="UniProtKB-KW"/>
</dbReference>
<dbReference type="PANTHER" id="PTHR45436">
    <property type="entry name" value="SENSOR HISTIDINE KINASE YKOH"/>
    <property type="match status" value="1"/>
</dbReference>
<feature type="domain" description="HAMP" evidence="16">
    <location>
        <begin position="175"/>
        <end position="228"/>
    </location>
</feature>
<evidence type="ECO:0000256" key="11">
    <source>
        <dbReference type="ARBA" id="ARBA00022989"/>
    </source>
</evidence>
<comment type="caution">
    <text evidence="17">The sequence shown here is derived from an EMBL/GenBank/DDBJ whole genome shotgun (WGS) entry which is preliminary data.</text>
</comment>
<evidence type="ECO:0000256" key="3">
    <source>
        <dbReference type="ARBA" id="ARBA00012438"/>
    </source>
</evidence>
<keyword evidence="5" id="KW-0597">Phosphoprotein</keyword>
<dbReference type="PANTHER" id="PTHR45436:SF5">
    <property type="entry name" value="SENSOR HISTIDINE KINASE TRCS"/>
    <property type="match status" value="1"/>
</dbReference>
<feature type="transmembrane region" description="Helical" evidence="14">
    <location>
        <begin position="7"/>
        <end position="28"/>
    </location>
</feature>
<keyword evidence="12" id="KW-0902">Two-component regulatory system</keyword>
<evidence type="ECO:0000256" key="6">
    <source>
        <dbReference type="ARBA" id="ARBA00022679"/>
    </source>
</evidence>
<name>A0A3S1D697_9BACL</name>
<keyword evidence="18" id="KW-1185">Reference proteome</keyword>
<keyword evidence="11 14" id="KW-1133">Transmembrane helix</keyword>
<evidence type="ECO:0000259" key="15">
    <source>
        <dbReference type="PROSITE" id="PS50109"/>
    </source>
</evidence>
<comment type="subcellular location">
    <subcellularLocation>
        <location evidence="2">Cell membrane</location>
        <topology evidence="2">Multi-pass membrane protein</topology>
    </subcellularLocation>
</comment>
<gene>
    <name evidence="17" type="ORF">EJP77_19670</name>
</gene>
<dbReference type="Gene3D" id="6.10.340.10">
    <property type="match status" value="1"/>
</dbReference>
<dbReference type="InterPro" id="IPR036890">
    <property type="entry name" value="HATPase_C_sf"/>
</dbReference>
<dbReference type="CDD" id="cd06225">
    <property type="entry name" value="HAMP"/>
    <property type="match status" value="1"/>
</dbReference>
<dbReference type="Pfam" id="PF00512">
    <property type="entry name" value="HisKA"/>
    <property type="match status" value="1"/>
</dbReference>
<accession>A0A3S1D697</accession>
<dbReference type="PRINTS" id="PR00344">
    <property type="entry name" value="BCTRLSENSOR"/>
</dbReference>
<evidence type="ECO:0000256" key="10">
    <source>
        <dbReference type="ARBA" id="ARBA00022840"/>
    </source>
</evidence>
<dbReference type="InterPro" id="IPR036097">
    <property type="entry name" value="HisK_dim/P_sf"/>
</dbReference>
<dbReference type="Gene3D" id="3.30.565.10">
    <property type="entry name" value="Histidine kinase-like ATPase, C-terminal domain"/>
    <property type="match status" value="1"/>
</dbReference>
<keyword evidence="4" id="KW-1003">Cell membrane</keyword>
<evidence type="ECO:0000256" key="12">
    <source>
        <dbReference type="ARBA" id="ARBA00023012"/>
    </source>
</evidence>
<evidence type="ECO:0000256" key="7">
    <source>
        <dbReference type="ARBA" id="ARBA00022692"/>
    </source>
</evidence>
<dbReference type="SUPFAM" id="SSF55874">
    <property type="entry name" value="ATPase domain of HSP90 chaperone/DNA topoisomerase II/histidine kinase"/>
    <property type="match status" value="1"/>
</dbReference>
<protein>
    <recommendedName>
        <fullName evidence="3">histidine kinase</fullName>
        <ecNumber evidence="3">2.7.13.3</ecNumber>
    </recommendedName>
</protein>
<dbReference type="Pfam" id="PF00672">
    <property type="entry name" value="HAMP"/>
    <property type="match status" value="1"/>
</dbReference>
<proteinExistence type="predicted"/>
<dbReference type="Gene3D" id="1.10.287.130">
    <property type="match status" value="1"/>
</dbReference>